<organism evidence="4 5">
    <name type="scientific">Pterulicium gracile</name>
    <dbReference type="NCBI Taxonomy" id="1884261"/>
    <lineage>
        <taxon>Eukaryota</taxon>
        <taxon>Fungi</taxon>
        <taxon>Dikarya</taxon>
        <taxon>Basidiomycota</taxon>
        <taxon>Agaricomycotina</taxon>
        <taxon>Agaricomycetes</taxon>
        <taxon>Agaricomycetidae</taxon>
        <taxon>Agaricales</taxon>
        <taxon>Pleurotineae</taxon>
        <taxon>Pterulaceae</taxon>
        <taxon>Pterulicium</taxon>
    </lineage>
</organism>
<reference evidence="4 5" key="1">
    <citation type="journal article" date="2019" name="Nat. Ecol. Evol.">
        <title>Megaphylogeny resolves global patterns of mushroom evolution.</title>
        <authorList>
            <person name="Varga T."/>
            <person name="Krizsan K."/>
            <person name="Foldi C."/>
            <person name="Dima B."/>
            <person name="Sanchez-Garcia M."/>
            <person name="Sanchez-Ramirez S."/>
            <person name="Szollosi G.J."/>
            <person name="Szarkandi J.G."/>
            <person name="Papp V."/>
            <person name="Albert L."/>
            <person name="Andreopoulos W."/>
            <person name="Angelini C."/>
            <person name="Antonin V."/>
            <person name="Barry K.W."/>
            <person name="Bougher N.L."/>
            <person name="Buchanan P."/>
            <person name="Buyck B."/>
            <person name="Bense V."/>
            <person name="Catcheside P."/>
            <person name="Chovatia M."/>
            <person name="Cooper J."/>
            <person name="Damon W."/>
            <person name="Desjardin D."/>
            <person name="Finy P."/>
            <person name="Geml J."/>
            <person name="Haridas S."/>
            <person name="Hughes K."/>
            <person name="Justo A."/>
            <person name="Karasinski D."/>
            <person name="Kautmanova I."/>
            <person name="Kiss B."/>
            <person name="Kocsube S."/>
            <person name="Kotiranta H."/>
            <person name="LaButti K.M."/>
            <person name="Lechner B.E."/>
            <person name="Liimatainen K."/>
            <person name="Lipzen A."/>
            <person name="Lukacs Z."/>
            <person name="Mihaltcheva S."/>
            <person name="Morgado L.N."/>
            <person name="Niskanen T."/>
            <person name="Noordeloos M.E."/>
            <person name="Ohm R.A."/>
            <person name="Ortiz-Santana B."/>
            <person name="Ovrebo C."/>
            <person name="Racz N."/>
            <person name="Riley R."/>
            <person name="Savchenko A."/>
            <person name="Shiryaev A."/>
            <person name="Soop K."/>
            <person name="Spirin V."/>
            <person name="Szebenyi C."/>
            <person name="Tomsovsky M."/>
            <person name="Tulloss R.E."/>
            <person name="Uehling J."/>
            <person name="Grigoriev I.V."/>
            <person name="Vagvolgyi C."/>
            <person name="Papp T."/>
            <person name="Martin F.M."/>
            <person name="Miettinen O."/>
            <person name="Hibbett D.S."/>
            <person name="Nagy L.G."/>
        </authorList>
    </citation>
    <scope>NUCLEOTIDE SEQUENCE [LARGE SCALE GENOMIC DNA]</scope>
    <source>
        <strain evidence="4 5">CBS 309.79</strain>
    </source>
</reference>
<dbReference type="PANTHER" id="PTHR40465:SF1">
    <property type="entry name" value="DUF6534 DOMAIN-CONTAINING PROTEIN"/>
    <property type="match status" value="1"/>
</dbReference>
<feature type="transmembrane region" description="Helical" evidence="2">
    <location>
        <begin position="20"/>
        <end position="46"/>
    </location>
</feature>
<protein>
    <recommendedName>
        <fullName evidence="3">DUF6534 domain-containing protein</fullName>
    </recommendedName>
</protein>
<feature type="transmembrane region" description="Helical" evidence="2">
    <location>
        <begin position="169"/>
        <end position="195"/>
    </location>
</feature>
<feature type="transmembrane region" description="Helical" evidence="2">
    <location>
        <begin position="58"/>
        <end position="79"/>
    </location>
</feature>
<gene>
    <name evidence="4" type="ORF">BDV98DRAFT_605254</name>
</gene>
<evidence type="ECO:0000259" key="3">
    <source>
        <dbReference type="Pfam" id="PF20152"/>
    </source>
</evidence>
<evidence type="ECO:0000313" key="4">
    <source>
        <dbReference type="EMBL" id="TFL00613.1"/>
    </source>
</evidence>
<feature type="transmembrane region" description="Helical" evidence="2">
    <location>
        <begin position="99"/>
        <end position="120"/>
    </location>
</feature>
<feature type="compositionally biased region" description="Polar residues" evidence="1">
    <location>
        <begin position="285"/>
        <end position="297"/>
    </location>
</feature>
<evidence type="ECO:0000256" key="1">
    <source>
        <dbReference type="SAM" id="MobiDB-lite"/>
    </source>
</evidence>
<keyword evidence="5" id="KW-1185">Reference proteome</keyword>
<dbReference type="PANTHER" id="PTHR40465">
    <property type="entry name" value="CHROMOSOME 1, WHOLE GENOME SHOTGUN SEQUENCE"/>
    <property type="match status" value="1"/>
</dbReference>
<dbReference type="Proteomes" id="UP000305067">
    <property type="component" value="Unassembled WGS sequence"/>
</dbReference>
<dbReference type="EMBL" id="ML178828">
    <property type="protein sequence ID" value="TFL00613.1"/>
    <property type="molecule type" value="Genomic_DNA"/>
</dbReference>
<dbReference type="Pfam" id="PF20152">
    <property type="entry name" value="DUF6534"/>
    <property type="match status" value="1"/>
</dbReference>
<feature type="region of interest" description="Disordered" evidence="1">
    <location>
        <begin position="275"/>
        <end position="300"/>
    </location>
</feature>
<accession>A0A5C3QEV4</accession>
<keyword evidence="2" id="KW-0472">Membrane</keyword>
<dbReference type="InterPro" id="IPR045339">
    <property type="entry name" value="DUF6534"/>
</dbReference>
<sequence length="358" mass="39767">MADAELPPGVVMMPIPADIHVLTTAPFIGIMLNWLLMGILSVQLYIYHLNFYGRDRKVLQALAYGLFIIDLVQTGLATWDGFEWFVLGWGNAERLLIPFSAPVNSPLFDAVTALLVQGYYCWRIYILSRVKWWPALLLLLTFLQAASGVASGVVAALANDFRLIHDRVLVVGTIFMGTAALVDTLIAITTTYLLLRRSENRHHQVDFMITKIVRMIVETNTLTASVALVALVAFVKFPANNYFLCPLYILGKLYTISLLVMFNTRIFLNRTPNASEGTGPHFRSTGASSNNGRQGPNPNMFVRVEKSTLSDAIPLSTLDVSDATPTSAPVFREHKDFHDPYSNSQSQSLDSDKLSNHV</sequence>
<feature type="region of interest" description="Disordered" evidence="1">
    <location>
        <begin position="333"/>
        <end position="358"/>
    </location>
</feature>
<evidence type="ECO:0000256" key="2">
    <source>
        <dbReference type="SAM" id="Phobius"/>
    </source>
</evidence>
<feature type="transmembrane region" description="Helical" evidence="2">
    <location>
        <begin position="241"/>
        <end position="262"/>
    </location>
</feature>
<feature type="domain" description="DUF6534" evidence="3">
    <location>
        <begin position="179"/>
        <end position="265"/>
    </location>
</feature>
<feature type="transmembrane region" description="Helical" evidence="2">
    <location>
        <begin position="216"/>
        <end position="235"/>
    </location>
</feature>
<dbReference type="AlphaFoldDB" id="A0A5C3QEV4"/>
<name>A0A5C3QEV4_9AGAR</name>
<feature type="transmembrane region" description="Helical" evidence="2">
    <location>
        <begin position="132"/>
        <end position="157"/>
    </location>
</feature>
<dbReference type="OrthoDB" id="2681808at2759"/>
<keyword evidence="2" id="KW-1133">Transmembrane helix</keyword>
<keyword evidence="2" id="KW-0812">Transmembrane</keyword>
<proteinExistence type="predicted"/>
<evidence type="ECO:0000313" key="5">
    <source>
        <dbReference type="Proteomes" id="UP000305067"/>
    </source>
</evidence>